<dbReference type="EMBL" id="HG741134">
    <property type="protein sequence ID" value="CDP20922.1"/>
    <property type="molecule type" value="Genomic_DNA"/>
</dbReference>
<organism evidence="1 2">
    <name type="scientific">Coffea canephora</name>
    <name type="common">Robusta coffee</name>
    <dbReference type="NCBI Taxonomy" id="49390"/>
    <lineage>
        <taxon>Eukaryota</taxon>
        <taxon>Viridiplantae</taxon>
        <taxon>Streptophyta</taxon>
        <taxon>Embryophyta</taxon>
        <taxon>Tracheophyta</taxon>
        <taxon>Spermatophyta</taxon>
        <taxon>Magnoliopsida</taxon>
        <taxon>eudicotyledons</taxon>
        <taxon>Gunneridae</taxon>
        <taxon>Pentapetalae</taxon>
        <taxon>asterids</taxon>
        <taxon>lamiids</taxon>
        <taxon>Gentianales</taxon>
        <taxon>Rubiaceae</taxon>
        <taxon>Ixoroideae</taxon>
        <taxon>Gardenieae complex</taxon>
        <taxon>Bertiereae - Coffeeae clade</taxon>
        <taxon>Coffeeae</taxon>
        <taxon>Coffea</taxon>
    </lineage>
</organism>
<dbReference type="AlphaFoldDB" id="A0A068VJY5"/>
<dbReference type="Gramene" id="CDP20922">
    <property type="protein sequence ID" value="CDP20922"/>
    <property type="gene ID" value="GSCOC_T00013107001"/>
</dbReference>
<dbReference type="GO" id="GO:0005524">
    <property type="term" value="F:ATP binding"/>
    <property type="evidence" value="ECO:0007669"/>
    <property type="project" value="InterPro"/>
</dbReference>
<reference evidence="2" key="1">
    <citation type="journal article" date="2014" name="Science">
        <title>The coffee genome provides insight into the convergent evolution of caffeine biosynthesis.</title>
        <authorList>
            <person name="Denoeud F."/>
            <person name="Carretero-Paulet L."/>
            <person name="Dereeper A."/>
            <person name="Droc G."/>
            <person name="Guyot R."/>
            <person name="Pietrella M."/>
            <person name="Zheng C."/>
            <person name="Alberti A."/>
            <person name="Anthony F."/>
            <person name="Aprea G."/>
            <person name="Aury J.M."/>
            <person name="Bento P."/>
            <person name="Bernard M."/>
            <person name="Bocs S."/>
            <person name="Campa C."/>
            <person name="Cenci A."/>
            <person name="Combes M.C."/>
            <person name="Crouzillat D."/>
            <person name="Da Silva C."/>
            <person name="Daddiego L."/>
            <person name="De Bellis F."/>
            <person name="Dussert S."/>
            <person name="Garsmeur O."/>
            <person name="Gayraud T."/>
            <person name="Guignon V."/>
            <person name="Jahn K."/>
            <person name="Jamilloux V."/>
            <person name="Joet T."/>
            <person name="Labadie K."/>
            <person name="Lan T."/>
            <person name="Leclercq J."/>
            <person name="Lepelley M."/>
            <person name="Leroy T."/>
            <person name="Li L.T."/>
            <person name="Librado P."/>
            <person name="Lopez L."/>
            <person name="Munoz A."/>
            <person name="Noel B."/>
            <person name="Pallavicini A."/>
            <person name="Perrotta G."/>
            <person name="Poncet V."/>
            <person name="Pot D."/>
            <person name="Priyono X."/>
            <person name="Rigoreau M."/>
            <person name="Rouard M."/>
            <person name="Rozas J."/>
            <person name="Tranchant-Dubreuil C."/>
            <person name="VanBuren R."/>
            <person name="Zhang Q."/>
            <person name="Andrade A.C."/>
            <person name="Argout X."/>
            <person name="Bertrand B."/>
            <person name="de Kochko A."/>
            <person name="Graziosi G."/>
            <person name="Henry R.J."/>
            <person name="Jayarama X."/>
            <person name="Ming R."/>
            <person name="Nagai C."/>
            <person name="Rounsley S."/>
            <person name="Sankoff D."/>
            <person name="Giuliano G."/>
            <person name="Albert V.A."/>
            <person name="Wincker P."/>
            <person name="Lashermes P."/>
        </authorList>
    </citation>
    <scope>NUCLEOTIDE SEQUENCE [LARGE SCALE GENOMIC DNA]</scope>
    <source>
        <strain evidence="2">cv. DH200-94</strain>
    </source>
</reference>
<protein>
    <submittedName>
        <fullName evidence="1">DH200=94 genomic scaffold, scaffold_2050</fullName>
    </submittedName>
</protein>
<evidence type="ECO:0000313" key="1">
    <source>
        <dbReference type="EMBL" id="CDP20922.1"/>
    </source>
</evidence>
<dbReference type="InParanoid" id="A0A068VJY5"/>
<dbReference type="Gene3D" id="3.50.7.10">
    <property type="entry name" value="GroEL"/>
    <property type="match status" value="1"/>
</dbReference>
<accession>A0A068VJY5</accession>
<sequence>MLRTSSEWVWTPALFMQLTRSIKTLQSFLQAAIFAGGVGTIATETKGTALIHKAQQALRGASSPLDISKVGELIKAIAGSGAKVIVSGAAVGEMALHFCERYKLMVLKISSKFELQRFCHTTGAVALVSILQSESINDTNTRI</sequence>
<dbReference type="PhylomeDB" id="A0A068VJY5"/>
<dbReference type="Pfam" id="PF00118">
    <property type="entry name" value="Cpn60_TCP1"/>
    <property type="match status" value="1"/>
</dbReference>
<name>A0A068VJY5_COFCA</name>
<gene>
    <name evidence="1" type="ORF">GSCOC_T00013107001</name>
</gene>
<dbReference type="SUPFAM" id="SSF52029">
    <property type="entry name" value="GroEL apical domain-like"/>
    <property type="match status" value="1"/>
</dbReference>
<dbReference type="InterPro" id="IPR027409">
    <property type="entry name" value="GroEL-like_apical_dom_sf"/>
</dbReference>
<dbReference type="STRING" id="49390.A0A068VJY5"/>
<keyword evidence="2" id="KW-1185">Reference proteome</keyword>
<proteinExistence type="predicted"/>
<dbReference type="InterPro" id="IPR002423">
    <property type="entry name" value="Cpn60/GroEL/TCP-1"/>
</dbReference>
<evidence type="ECO:0000313" key="2">
    <source>
        <dbReference type="Proteomes" id="UP000295252"/>
    </source>
</evidence>
<dbReference type="Proteomes" id="UP000295252">
    <property type="component" value="Unassembled WGS sequence"/>
</dbReference>